<dbReference type="GO" id="GO:0009706">
    <property type="term" value="C:chloroplast inner membrane"/>
    <property type="evidence" value="ECO:0007669"/>
    <property type="project" value="UniProtKB-SubCell"/>
</dbReference>
<proteinExistence type="inferred from homology"/>
<feature type="transmembrane region" description="Helical" evidence="1">
    <location>
        <begin position="6"/>
        <end position="30"/>
    </location>
</feature>
<dbReference type="Pfam" id="PF05758">
    <property type="entry name" value="Ycf1"/>
    <property type="match status" value="2"/>
</dbReference>
<keyword evidence="1 3" id="KW-0150">Chloroplast</keyword>
<comment type="subcellular location">
    <subcellularLocation>
        <location evidence="1">Plastid</location>
        <location evidence="1">Chloroplast inner membrane</location>
    </subcellularLocation>
</comment>
<feature type="compositionally biased region" description="Basic and acidic residues" evidence="2">
    <location>
        <begin position="886"/>
        <end position="895"/>
    </location>
</feature>
<feature type="compositionally biased region" description="Polar residues" evidence="2">
    <location>
        <begin position="876"/>
        <end position="885"/>
    </location>
</feature>
<keyword evidence="1" id="KW-0812">Transmembrane</keyword>
<evidence type="ECO:0000256" key="2">
    <source>
        <dbReference type="SAM" id="MobiDB-lite"/>
    </source>
</evidence>
<organism evidence="3">
    <name type="scientific">Cosmarium botrytis</name>
    <dbReference type="NCBI Taxonomy" id="33101"/>
    <lineage>
        <taxon>Eukaryota</taxon>
        <taxon>Viridiplantae</taxon>
        <taxon>Streptophyta</taxon>
        <taxon>Zygnematophyceae</taxon>
        <taxon>Zygnematophycidae</taxon>
        <taxon>Desmidiales</taxon>
        <taxon>Desmidiaceae</taxon>
        <taxon>Cosmarium</taxon>
    </lineage>
</organism>
<keyword evidence="1" id="KW-0813">Transport</keyword>
<keyword evidence="1" id="KW-1001">Plastid inner membrane</keyword>
<reference evidence="3" key="1">
    <citation type="journal article" date="2016" name="Front. Plant Sci.">
        <title>Comparative Chloroplast Genome Analyses of Streptophyte Green Algae Uncover Major Structural Alterations in the Klebsormidiophyceae, Coleochaetophyceae and Zygnematophyceae.</title>
        <authorList>
            <person name="Lemieux C."/>
            <person name="Otis C."/>
            <person name="Turmel M."/>
        </authorList>
    </citation>
    <scope>NUCLEOTIDE SEQUENCE</scope>
</reference>
<comment type="similarity">
    <text evidence="1">Belongs to the TIC214 family.</text>
</comment>
<dbReference type="InterPro" id="IPR008896">
    <property type="entry name" value="TIC214"/>
</dbReference>
<evidence type="ECO:0000256" key="1">
    <source>
        <dbReference type="RuleBase" id="RU364085"/>
    </source>
</evidence>
<keyword evidence="1" id="KW-0653">Protein transport</keyword>
<feature type="transmembrane region" description="Helical" evidence="1">
    <location>
        <begin position="55"/>
        <end position="76"/>
    </location>
</feature>
<feature type="transmembrane region" description="Helical" evidence="1">
    <location>
        <begin position="211"/>
        <end position="229"/>
    </location>
</feature>
<evidence type="ECO:0000313" key="3">
    <source>
        <dbReference type="EMBL" id="ANI25634.1"/>
    </source>
</evidence>
<sequence>MNTTYLVPFFLGTFSGFLATLPIGPAKILAIRKFLLISKGASANEVYNLRSSNTILLASISGLIFAQILFFLALQVPFLYSLWVKPHFFSVFFISILFLYLYKIKNIQFDIYNTQSLLKSDSNVFYQQAAFFETLLLQLLNPVVLPNPVFCRLTNVFLFRYSTISTFFAGNILGLLAGYGTFYLSTLFLLRRLELDAPTIYRLVKIKIHQFFGIVFVIFSFLCLSRTPLPAIKPFQLKAIPSTLSFNKSPEGTSGWYENIWLDSFFGYDRWKRPLRLIAFDNKKAQPNDEIKPFNKIFFSQFFFEGGAAADGKYHLYHNFPQSLAIISQNLNSILKNLPKESQTKELLTSGTSGKNQNKQLIDDWIQDKKNRQNQIYQNINTKINQIEKGIFLEELVENKFSSFDNNKNKIAKELDPRLSPDIRGAKLFLKNKSFLFLTKEYFSKKSFAPIEKKNLTNTYTNNRLKLFLTKNSQNLPFSEIRGASGPLITWSEAEQSSLDKNQNLKEKYLGAEHLVPVEKTSDVDGLKNTTPWDGIFKKISLSFSSGSQIAPSSHLNFSNELKQEENNAKIDKIYKPMSLWNINFNKKELDLIKRQSANKLHLKIFFPKSNHLADRQNFVPPLMPFFRRNEFPGTITSRRGKAVCWNTFQKKPHSPLFINHLSLLKNLFAKQKKIQINQDVPTRSWQPTSRLFQFLRDYLLSLQAYIRKYLKLPFLIIVKNFVRQLFFQPAEWEKDWTNLSKEVYVECDFYGKAVSIGVKLPNFFANDEPKQIKIINPFQLRFWTRSMSEKPSFQESENYSFLNVWGRETKMPFGKVKKSPSFWQLLVERIKLILQYKILKNLSPTGPALDPVVIKNQTEIDKVQSKYEIQQKGNFAQSKISQRSEGLHLPKGEEQSNFQNADVEGPEAPSAVGKNENSIEKNLKYKTTKRKIITNSLQNKTLSQLTKKEKINRTRQYTFKNISLLLERRWFHIYRFFLKKEKELVFHIQKKIFQIQKSFLRTNTKILKTFSKLFYNISKILRFLSYRVSEFFSFLWLKLTKNKKPVGEQISSNLDIFDSYAPTKNLSQAYIIHSIWEDRMMSRPNITSLMKSWNQDHTLKNNLEGFLNEQGILGNEKPENLTEQQWKEWLKNFRAYTPSFKLWALCAPNYWTKAVEQYWKDLPPSKLESILNQELNKINKNSNFNNSLENNTLNKFLEPHFPLFQAAQKQKKLWKFNLLSRNYTEINNDGDINAFVSWQTNDFKKKTHFLFDLLKKVKGAQYKNLIISPINSSFVAPQIKENKIRKNVTQQNIQKELPIIQREKKRFDFDIKLQTLRQRACYAPVSTRRWKLKRLKNKLEKLEKTVIKKPLGGELSSSLTIGEKNKKMIRELFESENRLFANILENWNSKILDDELLMYNTISSILRFGNKNINASLLNSSDSLSLFPRGAKPFDFNFVLLEDVYLPTYLREIRILDCFNLDKDNQSFVPKFSPSNIPSGPTANYEKRSSNKKEKGIYADTISKWHLMFQQNQNSIKDRQTIVRFLWPTHRLEDLSCINRFWMGTANQSRFSMLRIQNFPDI</sequence>
<keyword evidence="1" id="KW-1133">Transmembrane helix</keyword>
<gene>
    <name evidence="3" type="primary">ycf1</name>
    <name evidence="1" type="synonym">TIC214</name>
</gene>
<feature type="region of interest" description="Disordered" evidence="2">
    <location>
        <begin position="1473"/>
        <end position="1493"/>
    </location>
</feature>
<feature type="transmembrane region" description="Helical" evidence="1">
    <location>
        <begin position="123"/>
        <end position="144"/>
    </location>
</feature>
<name>A0A191T5G7_9VIRI</name>
<dbReference type="GO" id="GO:0015031">
    <property type="term" value="P:protein transport"/>
    <property type="evidence" value="ECO:0007669"/>
    <property type="project" value="UniProtKB-KW"/>
</dbReference>
<geneLocation type="chloroplast" evidence="3"/>
<protein>
    <recommendedName>
        <fullName evidence="1">Protein TIC 214</fullName>
    </recommendedName>
    <alternativeName>
        <fullName evidence="1">Translocon at the inner envelope membrane of chloroplasts 214</fullName>
    </alternativeName>
</protein>
<feature type="compositionally biased region" description="Polar residues" evidence="2">
    <location>
        <begin position="1474"/>
        <end position="1483"/>
    </location>
</feature>
<keyword evidence="1" id="KW-0472">Membrane</keyword>
<dbReference type="EMBL" id="KU646492">
    <property type="protein sequence ID" value="ANI25634.1"/>
    <property type="molecule type" value="Genomic_DNA"/>
</dbReference>
<feature type="region of interest" description="Disordered" evidence="2">
    <location>
        <begin position="876"/>
        <end position="917"/>
    </location>
</feature>
<dbReference type="GeneID" id="27985007"/>
<feature type="transmembrane region" description="Helical" evidence="1">
    <location>
        <begin position="164"/>
        <end position="190"/>
    </location>
</feature>
<dbReference type="RefSeq" id="YP_009258627.1">
    <property type="nucleotide sequence ID" value="NC_030357.1"/>
</dbReference>
<accession>A0A191T5G7</accession>
<keyword evidence="1 3" id="KW-0934">Plastid</keyword>
<comment type="subunit">
    <text evidence="1">Part of the Tic complex.</text>
</comment>
<comment type="function">
    <text evidence="1">Involved in protein precursor import into chloroplasts. May be part of an intermediate translocation complex acting as a protein-conducting channel at the inner envelope.</text>
</comment>
<feature type="transmembrane region" description="Helical" evidence="1">
    <location>
        <begin position="82"/>
        <end position="102"/>
    </location>
</feature>